<name>A0AAD6QT85_9ROSI</name>
<evidence type="ECO:0000256" key="1">
    <source>
        <dbReference type="SAM" id="Phobius"/>
    </source>
</evidence>
<accession>A0AAD6QT85</accession>
<protein>
    <recommendedName>
        <fullName evidence="4">Myelin-associated oligodendrocyte basic protein</fullName>
    </recommendedName>
</protein>
<feature type="transmembrane region" description="Helical" evidence="1">
    <location>
        <begin position="178"/>
        <end position="206"/>
    </location>
</feature>
<gene>
    <name evidence="2" type="ORF">NC653_012950</name>
</gene>
<keyword evidence="1" id="KW-1133">Transmembrane helix</keyword>
<evidence type="ECO:0000313" key="3">
    <source>
        <dbReference type="Proteomes" id="UP001164929"/>
    </source>
</evidence>
<proteinExistence type="predicted"/>
<dbReference type="InterPro" id="IPR010903">
    <property type="entry name" value="DUF1517"/>
</dbReference>
<evidence type="ECO:0008006" key="4">
    <source>
        <dbReference type="Google" id="ProtNLM"/>
    </source>
</evidence>
<dbReference type="Proteomes" id="UP001164929">
    <property type="component" value="Chromosome 5"/>
</dbReference>
<sequence>MATASLIESSPLKWKQAFPFQPQPPLLTPNHYPYLVPLKPPKFTSKCISQLPILNPNSKNNNGPFPISPSITKPISQNLSKPPTSKNPLEIIYETMLKVLDILKKPAIAAILIGVLLLHDPNSAFAASGGRIGGNSFSRRSSSEYSSRSYSVPRGGSSGFSYSVPYYAPSPFGGGGVYVGPAVGVGVGAGSSLFFILAGFAAFMLVSGFLSDRNEGGVLTAAEKTTVLKLQVGLLGMGRSLQRDLDRIAEVADTSSSEGLNYGMLGQKGMEVSELLMGTEDILHMRLMLTFQAREDMTRKLIMRKINETQFVELAQLDGYSSLQQKKYRIQSRLEIFALLFFWIGFISSLTYPSQQPETSLALLRHPDYCISGYSFVDVKRSMEDGEKRFNQLSIEERGKFDEETLVNVNSIKRQSTSSKRSNGFSNEYIVITILVAAEGVYKLPTINGSGDLKEALQKLGSIPASKILAVEVLWTPQNENDTLSERELLEDYPLLRPL</sequence>
<comment type="caution">
    <text evidence="2">The sequence shown here is derived from an EMBL/GenBank/DDBJ whole genome shotgun (WGS) entry which is preliminary data.</text>
</comment>
<keyword evidence="1" id="KW-0472">Membrane</keyword>
<dbReference type="InterPro" id="IPR053023">
    <property type="entry name" value="FLAP_modulator"/>
</dbReference>
<dbReference type="Pfam" id="PF07466">
    <property type="entry name" value="DUF1517"/>
    <property type="match status" value="2"/>
</dbReference>
<keyword evidence="3" id="KW-1185">Reference proteome</keyword>
<keyword evidence="1" id="KW-0812">Transmembrane</keyword>
<reference evidence="2" key="1">
    <citation type="journal article" date="2023" name="Mol. Ecol. Resour.">
        <title>Chromosome-level genome assembly of a triploid poplar Populus alba 'Berolinensis'.</title>
        <authorList>
            <person name="Chen S."/>
            <person name="Yu Y."/>
            <person name="Wang X."/>
            <person name="Wang S."/>
            <person name="Zhang T."/>
            <person name="Zhou Y."/>
            <person name="He R."/>
            <person name="Meng N."/>
            <person name="Wang Y."/>
            <person name="Liu W."/>
            <person name="Liu Z."/>
            <person name="Liu J."/>
            <person name="Guo Q."/>
            <person name="Huang H."/>
            <person name="Sederoff R.R."/>
            <person name="Wang G."/>
            <person name="Qu G."/>
            <person name="Chen S."/>
        </authorList>
    </citation>
    <scope>NUCLEOTIDE SEQUENCE</scope>
    <source>
        <strain evidence="2">SC-2020</strain>
    </source>
</reference>
<evidence type="ECO:0000313" key="2">
    <source>
        <dbReference type="EMBL" id="KAJ6996205.1"/>
    </source>
</evidence>
<dbReference type="PANTHER" id="PTHR33975">
    <property type="entry name" value="MYELIN-ASSOCIATED OLIGODENDROCYTE BASIC PROTEIN"/>
    <property type="match status" value="1"/>
</dbReference>
<dbReference type="PANTHER" id="PTHR33975:SF2">
    <property type="entry name" value="MYELIN-ASSOCIATED OLIGODENDROCYTE BASIC PROTEIN"/>
    <property type="match status" value="1"/>
</dbReference>
<dbReference type="GO" id="GO:0009507">
    <property type="term" value="C:chloroplast"/>
    <property type="evidence" value="ECO:0007669"/>
    <property type="project" value="TreeGrafter"/>
</dbReference>
<organism evidence="2 3">
    <name type="scientific">Populus alba x Populus x berolinensis</name>
    <dbReference type="NCBI Taxonomy" id="444605"/>
    <lineage>
        <taxon>Eukaryota</taxon>
        <taxon>Viridiplantae</taxon>
        <taxon>Streptophyta</taxon>
        <taxon>Embryophyta</taxon>
        <taxon>Tracheophyta</taxon>
        <taxon>Spermatophyta</taxon>
        <taxon>Magnoliopsida</taxon>
        <taxon>eudicotyledons</taxon>
        <taxon>Gunneridae</taxon>
        <taxon>Pentapetalae</taxon>
        <taxon>rosids</taxon>
        <taxon>fabids</taxon>
        <taxon>Malpighiales</taxon>
        <taxon>Salicaceae</taxon>
        <taxon>Saliceae</taxon>
        <taxon>Populus</taxon>
    </lineage>
</organism>
<dbReference type="AlphaFoldDB" id="A0AAD6QT85"/>
<dbReference type="EMBL" id="JAQIZT010000005">
    <property type="protein sequence ID" value="KAJ6996205.1"/>
    <property type="molecule type" value="Genomic_DNA"/>
</dbReference>
<feature type="transmembrane region" description="Helical" evidence="1">
    <location>
        <begin position="334"/>
        <end position="352"/>
    </location>
</feature>